<dbReference type="AlphaFoldDB" id="A0A8H5KKY4"/>
<evidence type="ECO:0000256" key="3">
    <source>
        <dbReference type="ARBA" id="ARBA00022801"/>
    </source>
</evidence>
<protein>
    <recommendedName>
        <fullName evidence="5">Carboxylic ester hydrolase</fullName>
        <ecNumber evidence="5">3.1.1.-</ecNumber>
    </recommendedName>
</protein>
<dbReference type="InterPro" id="IPR011118">
    <property type="entry name" value="Tannase/feruloyl_esterase"/>
</dbReference>
<dbReference type="PANTHER" id="PTHR10039:SF5">
    <property type="entry name" value="NACHT DOMAIN-CONTAINING PROTEIN"/>
    <property type="match status" value="1"/>
</dbReference>
<dbReference type="GO" id="GO:0052689">
    <property type="term" value="F:carboxylic ester hydrolase activity"/>
    <property type="evidence" value="ECO:0007669"/>
    <property type="project" value="UniProtKB-KW"/>
</dbReference>
<evidence type="ECO:0000313" key="6">
    <source>
        <dbReference type="EMBL" id="KAF5573830.1"/>
    </source>
</evidence>
<evidence type="ECO:0000256" key="4">
    <source>
        <dbReference type="ARBA" id="ARBA00023157"/>
    </source>
</evidence>
<dbReference type="EC" id="3.1.1.-" evidence="5"/>
<comment type="caution">
    <text evidence="6">The sequence shown here is derived from an EMBL/GenBank/DDBJ whole genome shotgun (WGS) entry which is preliminary data.</text>
</comment>
<evidence type="ECO:0000256" key="2">
    <source>
        <dbReference type="ARBA" id="ARBA00022729"/>
    </source>
</evidence>
<proteinExistence type="inferred from homology"/>
<keyword evidence="2" id="KW-0732">Signal</keyword>
<accession>A0A8H5KKY4</accession>
<sequence>MDPLSILGVAAATVQFVDFNQRLFSETWQIYRSASGQTLQLKNLSAISAETSQLSTAVKASLQACEQGTSALDGPDEQLLDLCQECEDIAYGIITLIDKVNGPFKQELSGGHKPIGECFRTALKSWSKQEEITNISGRLVKLRQDITTAATISIWRNSQSTKDWEHQFSSKLDTMIEMLSQSLRIAGLKDLDQQKNDKKQIAENTQIIEGIVVESMQQNNLTDEIKSRLWRVDWKPDSQLLASFPQETGRSINQIHSLICNSLYFDGIYNREEAITKAFDSTYRWVFEDPQLSAEGSRLWSSLPEWLEGDAGLPYWITGKPGSGKSTMMNPPDGWITWELEESFERFLQLEEGGPRLALFIDGLDEFDAAPTNLCKRIQKVSRYKNVKICVASRPWPQFSDAFTVSPRLQMHLLTNADIETFTRGCLHDVIAFQELNAVYPGRGEALIVDVVRRAKGVFLWTALVNNTLMEHLVEGSNLVHLQEILDTMPSEIEDLYDAIYAAIPTRLLPEVSAMLQLYVQAFQPLDWLTLWLADEVRGNPAATMALLQDLDMEMAQAALQRRLSARTRDPKRFHLVRSKRAIELLEQAVFGPEAYFMSTLNVLNQPNIRPISAAQRLQAVELLLQRGIYQPGLLSRITAFRSNQQDTEICSYLDAVVELLKRYQAMKGGKRVFIKNLLGFKIIISATKGNERLLDAKYGPNTGAQLSEQSFQLTSDIGLPMTTWTNGTCKGAPVRLGEVWIKNISREALDVYAQEAAQRYKSVIRINDNNLTAFYKKGGNILGYHGTHDQLTPVKGTRHYYNKVKDIIPEVPSFYRMFEVPGLLHCSGGKGGQPTNTFDALRAWVENGTVPAQLPHFFKDAKGHEQQRLLCPYPQKAWLRTNDTDKAVYQSTDFVCV</sequence>
<dbReference type="Proteomes" id="UP000544095">
    <property type="component" value="Unassembled WGS sequence"/>
</dbReference>
<gene>
    <name evidence="6" type="ORF">FPANT_12144</name>
</gene>
<keyword evidence="4" id="KW-1015">Disulfide bond</keyword>
<keyword evidence="7" id="KW-1185">Reference proteome</keyword>
<keyword evidence="1" id="KW-0719">Serine esterase</keyword>
<evidence type="ECO:0000256" key="1">
    <source>
        <dbReference type="ARBA" id="ARBA00022487"/>
    </source>
</evidence>
<keyword evidence="3 5" id="KW-0378">Hydrolase</keyword>
<name>A0A8H5KKY4_9HYPO</name>
<evidence type="ECO:0000313" key="7">
    <source>
        <dbReference type="Proteomes" id="UP000544095"/>
    </source>
</evidence>
<dbReference type="PANTHER" id="PTHR10039">
    <property type="entry name" value="AMELOGENIN"/>
    <property type="match status" value="1"/>
</dbReference>
<organism evidence="6 7">
    <name type="scientific">Fusarium pseudoanthophilum</name>
    <dbReference type="NCBI Taxonomy" id="48495"/>
    <lineage>
        <taxon>Eukaryota</taxon>
        <taxon>Fungi</taxon>
        <taxon>Dikarya</taxon>
        <taxon>Ascomycota</taxon>
        <taxon>Pezizomycotina</taxon>
        <taxon>Sordariomycetes</taxon>
        <taxon>Hypocreomycetidae</taxon>
        <taxon>Hypocreales</taxon>
        <taxon>Nectriaceae</taxon>
        <taxon>Fusarium</taxon>
        <taxon>Fusarium fujikuroi species complex</taxon>
    </lineage>
</organism>
<dbReference type="Pfam" id="PF07519">
    <property type="entry name" value="Tannase"/>
    <property type="match status" value="1"/>
</dbReference>
<evidence type="ECO:0000256" key="5">
    <source>
        <dbReference type="RuleBase" id="RU361238"/>
    </source>
</evidence>
<dbReference type="EMBL" id="JAAOAR010000775">
    <property type="protein sequence ID" value="KAF5573830.1"/>
    <property type="molecule type" value="Genomic_DNA"/>
</dbReference>
<reference evidence="6 7" key="1">
    <citation type="submission" date="2020-05" db="EMBL/GenBank/DDBJ databases">
        <title>Identification and distribution of gene clusters putatively required for synthesis of sphingolipid metabolism inhibitors in phylogenetically diverse species of the filamentous fungus Fusarium.</title>
        <authorList>
            <person name="Kim H.-S."/>
            <person name="Busman M."/>
            <person name="Brown D.W."/>
            <person name="Divon H."/>
            <person name="Uhlig S."/>
            <person name="Proctor R.H."/>
        </authorList>
    </citation>
    <scope>NUCLEOTIDE SEQUENCE [LARGE SCALE GENOMIC DNA]</scope>
    <source>
        <strain evidence="6 7">NRRL 25211</strain>
    </source>
</reference>
<comment type="similarity">
    <text evidence="5">Belongs to the tannase family.</text>
</comment>